<protein>
    <submittedName>
        <fullName evidence="2">Uncharacterized protein</fullName>
    </submittedName>
</protein>
<organism evidence="2 3">
    <name type="scientific">Candidatus Taylorbacteria bacterium RIFCSPHIGHO2_02_FULL_46_13</name>
    <dbReference type="NCBI Taxonomy" id="1802312"/>
    <lineage>
        <taxon>Bacteria</taxon>
        <taxon>Candidatus Tayloriibacteriota</taxon>
    </lineage>
</organism>
<evidence type="ECO:0000256" key="1">
    <source>
        <dbReference type="SAM" id="Phobius"/>
    </source>
</evidence>
<feature type="transmembrane region" description="Helical" evidence="1">
    <location>
        <begin position="71"/>
        <end position="93"/>
    </location>
</feature>
<name>A0A1G2MTT5_9BACT</name>
<dbReference type="Proteomes" id="UP000177565">
    <property type="component" value="Unassembled WGS sequence"/>
</dbReference>
<dbReference type="EMBL" id="MHRQ01000007">
    <property type="protein sequence ID" value="OHA27298.1"/>
    <property type="molecule type" value="Genomic_DNA"/>
</dbReference>
<gene>
    <name evidence="2" type="ORF">A3C06_02100</name>
</gene>
<evidence type="ECO:0000313" key="2">
    <source>
        <dbReference type="EMBL" id="OHA27298.1"/>
    </source>
</evidence>
<keyword evidence="1" id="KW-0472">Membrane</keyword>
<dbReference type="AlphaFoldDB" id="A0A1G2MTT5"/>
<keyword evidence="1" id="KW-0812">Transmembrane</keyword>
<comment type="caution">
    <text evidence="2">The sequence shown here is derived from an EMBL/GenBank/DDBJ whole genome shotgun (WGS) entry which is preliminary data.</text>
</comment>
<sequence>MAETPPNSKDQGQPEQVKALRTFESDVAEILKTQNTSAAQIVIAEQAKPKEEHIQTVIPQEPPRYPGLKNMLLLTTGILLISGALVFVAYLFFKPSAPPETPVTSTGQAIISIDTQKVIDITNLTPKQVVEAIKKERDGASVRLNAIEVIILTEKDGAGNIRALDTKTFLEKITPSIPAMLIRTLDPSYVFGLVGFDGNQPFIILHTNSYERAYDGMLSGEADLYREAGSIFVTGGGLLPGLSTSSSVYFGTDPNKQLFHDMVIKNIDTRVVKNTQGDIIFLYSFPNESTIVITSNAKTFNQIIDKLKRANLVK</sequence>
<evidence type="ECO:0000313" key="3">
    <source>
        <dbReference type="Proteomes" id="UP000177565"/>
    </source>
</evidence>
<dbReference type="STRING" id="1802312.A3C06_02100"/>
<reference evidence="2 3" key="1">
    <citation type="journal article" date="2016" name="Nat. Commun.">
        <title>Thousands of microbial genomes shed light on interconnected biogeochemical processes in an aquifer system.</title>
        <authorList>
            <person name="Anantharaman K."/>
            <person name="Brown C.T."/>
            <person name="Hug L.A."/>
            <person name="Sharon I."/>
            <person name="Castelle C.J."/>
            <person name="Probst A.J."/>
            <person name="Thomas B.C."/>
            <person name="Singh A."/>
            <person name="Wilkins M.J."/>
            <person name="Karaoz U."/>
            <person name="Brodie E.L."/>
            <person name="Williams K.H."/>
            <person name="Hubbard S.S."/>
            <person name="Banfield J.F."/>
        </authorList>
    </citation>
    <scope>NUCLEOTIDE SEQUENCE [LARGE SCALE GENOMIC DNA]</scope>
</reference>
<accession>A0A1G2MTT5</accession>
<proteinExistence type="predicted"/>
<keyword evidence="1" id="KW-1133">Transmembrane helix</keyword>